<dbReference type="OrthoDB" id="2509690at2759"/>
<proteinExistence type="predicted"/>
<organism evidence="1 2">
    <name type="scientific">Puccinia sorghi</name>
    <dbReference type="NCBI Taxonomy" id="27349"/>
    <lineage>
        <taxon>Eukaryota</taxon>
        <taxon>Fungi</taxon>
        <taxon>Dikarya</taxon>
        <taxon>Basidiomycota</taxon>
        <taxon>Pucciniomycotina</taxon>
        <taxon>Pucciniomycetes</taxon>
        <taxon>Pucciniales</taxon>
        <taxon>Pucciniaceae</taxon>
        <taxon>Puccinia</taxon>
    </lineage>
</organism>
<dbReference type="Proteomes" id="UP000037035">
    <property type="component" value="Unassembled WGS sequence"/>
</dbReference>
<dbReference type="EMBL" id="LAVV01000029">
    <property type="protein sequence ID" value="KNZ64705.1"/>
    <property type="molecule type" value="Genomic_DNA"/>
</dbReference>
<evidence type="ECO:0000313" key="1">
    <source>
        <dbReference type="EMBL" id="KNZ64705.1"/>
    </source>
</evidence>
<name>A0A0L6VWR0_9BASI</name>
<dbReference type="VEuPathDB" id="FungiDB:VP01_10026g1"/>
<accession>A0A0L6VWR0</accession>
<dbReference type="AlphaFoldDB" id="A0A0L6VWR0"/>
<evidence type="ECO:0008006" key="3">
    <source>
        <dbReference type="Google" id="ProtNLM"/>
    </source>
</evidence>
<sequence length="132" mass="15360">LRGTNQLRMTDTPSQKLTIKTTNSLDMDRINTTILKNTIEAIPLLTMDNYTLWRNRVENMLDLHKLTDKLTGEKRSLTKSQDFQTHIKFGTRVFMELLRCGNSKGPAHTKRTTRCKKKKISIQIQIQRTKLT</sequence>
<feature type="non-terminal residue" evidence="1">
    <location>
        <position position="1"/>
    </location>
</feature>
<protein>
    <recommendedName>
        <fullName evidence="3">DUF4219 domain-containing protein</fullName>
    </recommendedName>
</protein>
<evidence type="ECO:0000313" key="2">
    <source>
        <dbReference type="Proteomes" id="UP000037035"/>
    </source>
</evidence>
<keyword evidence="2" id="KW-1185">Reference proteome</keyword>
<gene>
    <name evidence="1" type="ORF">VP01_10026g1</name>
</gene>
<comment type="caution">
    <text evidence="1">The sequence shown here is derived from an EMBL/GenBank/DDBJ whole genome shotgun (WGS) entry which is preliminary data.</text>
</comment>
<reference evidence="1 2" key="1">
    <citation type="submission" date="2015-08" db="EMBL/GenBank/DDBJ databases">
        <title>Next Generation Sequencing and Analysis of the Genome of Puccinia sorghi L Schw, the Causal Agent of Maize Common Rust.</title>
        <authorList>
            <person name="Rochi L."/>
            <person name="Burguener G."/>
            <person name="Darino M."/>
            <person name="Turjanski A."/>
            <person name="Kreff E."/>
            <person name="Dieguez M.J."/>
            <person name="Sacco F."/>
        </authorList>
    </citation>
    <scope>NUCLEOTIDE SEQUENCE [LARGE SCALE GENOMIC DNA]</scope>
    <source>
        <strain evidence="1 2">RO10H11247</strain>
    </source>
</reference>